<feature type="domain" description="RNA polymerase beta subunit protrusion" evidence="13">
    <location>
        <begin position="24"/>
        <end position="436"/>
    </location>
</feature>
<dbReference type="InterPro" id="IPR007644">
    <property type="entry name" value="RNA_pol_bsu_protrusion"/>
</dbReference>
<evidence type="ECO:0000256" key="8">
    <source>
        <dbReference type="ARBA" id="ARBA00023163"/>
    </source>
</evidence>
<dbReference type="Gene3D" id="3.90.1110.10">
    <property type="entry name" value="RNA polymerase Rpb2, domain 2"/>
    <property type="match status" value="1"/>
</dbReference>
<evidence type="ECO:0000256" key="7">
    <source>
        <dbReference type="ARBA" id="ARBA00022833"/>
    </source>
</evidence>
<dbReference type="GO" id="GO:0046872">
    <property type="term" value="F:metal ion binding"/>
    <property type="evidence" value="ECO:0007669"/>
    <property type="project" value="UniProtKB-KW"/>
</dbReference>
<dbReference type="CDD" id="cd15457">
    <property type="entry name" value="NADAR"/>
    <property type="match status" value="1"/>
</dbReference>
<keyword evidence="6" id="KW-0479">Metal-binding</keyword>
<dbReference type="Gene3D" id="2.40.50.150">
    <property type="match status" value="1"/>
</dbReference>
<dbReference type="InterPro" id="IPR007120">
    <property type="entry name" value="DNA-dir_RNAP_su2_dom"/>
</dbReference>
<evidence type="ECO:0000256" key="3">
    <source>
        <dbReference type="ARBA" id="ARBA00022478"/>
    </source>
</evidence>
<dbReference type="Pfam" id="PF08719">
    <property type="entry name" value="NADAR"/>
    <property type="match status" value="1"/>
</dbReference>
<sequence>MEDSLAAEGLRFLEKYFQETDFPLTRHHIDSYEKCIFDEIPTIIHSNNPIVFLKEPLDKEAGVFAYRVEIFVGGDAPTPAGLALSLSPPVVTLDEGNTIRRLLPNEARLRGLTYSAQISADILVRVTFTRSGSGSAAGAGAGAGAGSAAGESTEWVTEVKEAPLIRGFPLFRIPILLRSRLCATGVSDPARLEEMGECRNDYGGYFIIDGAEKVLITRGEQAFNSLYVERKPESDPLHAYASVVSLHPETKQTRRIAMYMLKKTKTNPGEEIRVAVPMIRGAFPLFMLFRALGLESDEEIVRMIFPDPADPLAAELIPSIEDAYPIHNKYLAIQYIKTLTKGFTEAHVLDILQNLMLPHVPDEPMNRAYYLADMARQIIYAKHGLQDKTDRDDMRGQRFLTSGVLVRELFNACWKEWRAAVILTIDRTYRANEQLYQGSSVFDLFAQGNLMTMFQPQTLNSSILRGFKGRWGTNERNEKPGVLQALARISYMDSTSHQRRVVSDFDTGMKTTGPRKLQTSHIGFFCTSETPTGAHIGVTKNLSMMTQFSFGAPTGPLLAWMRIKGGLIPVAETTPELRRTAAVVQINGGTVGFTLTPQSLVQTLRLFKWNALIAPTASISFNTPDRTVRIYLDEGRPVRPLWHLVGGSLRGPQFLELLPTFRDMPWRNLVFGTHPATAAATLRTVTFLDPLAENPRATAEDYAAALSPTAGFIEYCDPNEMNEAYISWWGSIGDLTPEHTHVEIHPSTMTGLLASMIPYSNHNQAPRNQLSNSQSKQGIGYMATNLLSRYDNNAHQLCYGEAPICRTFMYETVGRGEMPYGFNCIIAATSESGYNQDDGLIINKDSVARGMFQSINLRSYDCEEETDPRTKAHSHVANPAAVPAWTSLASGLDYSKLDERGIIREGEMVDEKTVLVGRYLVLPDTNEIKDYSVKPALWTQGRVDSVVVLHQGNGHLLVKVRIIEIRVPQLGDKFSSRHGQKGTIGMFVAAADMPRLADGTVPDVMVNPGGLISRMTVAQLVEMIAGRLGAEVSAKVNATTFSTGGNYVTQLGDALEAAGLSRAGDSVMYSGVSGKQLACDIFVCPLYFMRLRHLTEDKVNARGMGKKEVKTHQPTGGRGNEGGLRIGEMERDSLCAHGIAGFLQESMMKRGDATKFWICNGCGRIPIYNEGEKLFVCPGCDGPLTYTGLDAATMTLQMPLRQSRATFSQVSMPYTLKLMEQELATFGGYGIRFVTESSVGRLREEGWGWMRVEDGGGAGAGAATGVAAGAGAGEEGDAGEAGEAEEAGKEAEVGPKPLADTTVADLPVAAAGAGAEAADKAVIADTQTIRFSTQMDNEWGVFSNFAIAPMRMPAEQIPAPDGTQYPALGINPDGSVDPAKQTWPTVAHYFLAMKFPADPAIQEQIRQAPTAAKAKSISQSKELPLRGDWEAIKDRVMKSALVAKFRQNPSALYLLQSTGERHLLNVSPADAYWGSGKNGKGENRLGALLEEVRTELAGERPDEKTFQRAALNRLWAESDESDDEEAEAAAAEAAAAEAVAAAKDTVQVVVPPAQAAATNATATNATATNAAPAVQSGGVYLFINPQAAPAMKNKERRYRNRGGNRRLTWEGIQTNEGTFGNVTQAGGSFGDDGGNDRDTSEKMTTQSGGNLEVQVTKEG</sequence>
<feature type="compositionally biased region" description="Acidic residues" evidence="9">
    <location>
        <begin position="1274"/>
        <end position="1285"/>
    </location>
</feature>
<feature type="domain" description="RNA polymerase Rpb2" evidence="15">
    <location>
        <begin position="584"/>
        <end position="641"/>
    </location>
</feature>
<evidence type="ECO:0000259" key="12">
    <source>
        <dbReference type="Pfam" id="PF04561"/>
    </source>
</evidence>
<keyword evidence="3" id="KW-0240">DNA-directed RNA polymerase</keyword>
<feature type="domain" description="DNA-directed RNA polymerase subunit 2 hybrid-binding" evidence="10">
    <location>
        <begin position="754"/>
        <end position="1118"/>
    </location>
</feature>
<evidence type="ECO:0000256" key="2">
    <source>
        <dbReference type="ARBA" id="ARBA00012418"/>
    </source>
</evidence>
<comment type="similarity">
    <text evidence="1">Belongs to the RNA polymerase beta chain family.</text>
</comment>
<dbReference type="PROSITE" id="PS01166">
    <property type="entry name" value="RNA_POL_BETA"/>
    <property type="match status" value="1"/>
</dbReference>
<dbReference type="GO" id="GO:0006351">
    <property type="term" value="P:DNA-templated transcription"/>
    <property type="evidence" value="ECO:0007669"/>
    <property type="project" value="InterPro"/>
</dbReference>
<dbReference type="InterPro" id="IPR037034">
    <property type="entry name" value="RNA_pol_Rpb2_2_sf"/>
</dbReference>
<evidence type="ECO:0000313" key="17">
    <source>
        <dbReference type="EMBL" id="QHT13741.1"/>
    </source>
</evidence>
<dbReference type="GO" id="GO:0000428">
    <property type="term" value="C:DNA-directed RNA polymerase complex"/>
    <property type="evidence" value="ECO:0007669"/>
    <property type="project" value="UniProtKB-KW"/>
</dbReference>
<keyword evidence="5" id="KW-0548">Nucleotidyltransferase</keyword>
<dbReference type="InterPro" id="IPR007121">
    <property type="entry name" value="RNA_pol_bsu_CS"/>
</dbReference>
<dbReference type="SUPFAM" id="SSF143990">
    <property type="entry name" value="YbiA-like"/>
    <property type="match status" value="1"/>
</dbReference>
<evidence type="ECO:0000259" key="16">
    <source>
        <dbReference type="Pfam" id="PF08719"/>
    </source>
</evidence>
<evidence type="ECO:0000259" key="10">
    <source>
        <dbReference type="Pfam" id="PF00562"/>
    </source>
</evidence>
<dbReference type="Pfam" id="PF04563">
    <property type="entry name" value="RNA_pol_Rpb2_1"/>
    <property type="match status" value="1"/>
</dbReference>
<dbReference type="Gene3D" id="2.40.270.10">
    <property type="entry name" value="DNA-directed RNA polymerase, subunit 2, domain 6"/>
    <property type="match status" value="1"/>
</dbReference>
<dbReference type="InterPro" id="IPR007642">
    <property type="entry name" value="RNA_pol_Rpb2_2"/>
</dbReference>
<feature type="domain" description="RNA polymerase Rpb2" evidence="12">
    <location>
        <begin position="256"/>
        <end position="398"/>
    </location>
</feature>
<feature type="compositionally biased region" description="Polar residues" evidence="9">
    <location>
        <begin position="1614"/>
        <end position="1626"/>
    </location>
</feature>
<evidence type="ECO:0000256" key="6">
    <source>
        <dbReference type="ARBA" id="ARBA00022723"/>
    </source>
</evidence>
<dbReference type="InterPro" id="IPR014724">
    <property type="entry name" value="RNA_pol_RPB2_OB-fold"/>
</dbReference>
<keyword evidence="4" id="KW-0808">Transferase</keyword>
<evidence type="ECO:0000259" key="15">
    <source>
        <dbReference type="Pfam" id="PF04566"/>
    </source>
</evidence>
<evidence type="ECO:0000259" key="14">
    <source>
        <dbReference type="Pfam" id="PF04565"/>
    </source>
</evidence>
<dbReference type="PANTHER" id="PTHR20856">
    <property type="entry name" value="DNA-DIRECTED RNA POLYMERASE I SUBUNIT 2"/>
    <property type="match status" value="1"/>
</dbReference>
<feature type="domain" description="NADAR" evidence="16">
    <location>
        <begin position="1331"/>
        <end position="1496"/>
    </location>
</feature>
<dbReference type="CDD" id="cd00653">
    <property type="entry name" value="RNA_pol_B_RPB2"/>
    <property type="match status" value="1"/>
</dbReference>
<dbReference type="InterPro" id="IPR012816">
    <property type="entry name" value="NADAR"/>
</dbReference>
<dbReference type="Pfam" id="PF04560">
    <property type="entry name" value="RNA_pol_Rpb2_7"/>
    <property type="match status" value="1"/>
</dbReference>
<dbReference type="Pfam" id="PF04561">
    <property type="entry name" value="RNA_pol_Rpb2_2"/>
    <property type="match status" value="1"/>
</dbReference>
<feature type="domain" description="RNA polymerase Rpb2" evidence="14">
    <location>
        <begin position="484"/>
        <end position="547"/>
    </location>
</feature>
<evidence type="ECO:0000259" key="11">
    <source>
        <dbReference type="Pfam" id="PF04560"/>
    </source>
</evidence>
<evidence type="ECO:0000259" key="13">
    <source>
        <dbReference type="Pfam" id="PF04563"/>
    </source>
</evidence>
<evidence type="ECO:0000256" key="9">
    <source>
        <dbReference type="SAM" id="MobiDB-lite"/>
    </source>
</evidence>
<organism evidence="17">
    <name type="scientific">viral metagenome</name>
    <dbReference type="NCBI Taxonomy" id="1070528"/>
    <lineage>
        <taxon>unclassified sequences</taxon>
        <taxon>metagenomes</taxon>
        <taxon>organismal metagenomes</taxon>
    </lineage>
</organism>
<feature type="region of interest" description="Disordered" evidence="9">
    <location>
        <begin position="1263"/>
        <end position="1296"/>
    </location>
</feature>
<dbReference type="NCBIfam" id="TIGR02464">
    <property type="entry name" value="ribofla_fusion"/>
    <property type="match status" value="1"/>
</dbReference>
<dbReference type="InterPro" id="IPR007645">
    <property type="entry name" value="RNA_pol_Rpb2_3"/>
</dbReference>
<keyword evidence="8" id="KW-0804">Transcription</keyword>
<evidence type="ECO:0000256" key="5">
    <source>
        <dbReference type="ARBA" id="ARBA00022695"/>
    </source>
</evidence>
<proteinExistence type="inferred from homology"/>
<feature type="compositionally biased region" description="Gly residues" evidence="9">
    <location>
        <begin position="1263"/>
        <end position="1273"/>
    </location>
</feature>
<dbReference type="EC" id="2.7.7.6" evidence="2"/>
<dbReference type="Gene3D" id="1.10.357.40">
    <property type="entry name" value="YbiA-like"/>
    <property type="match status" value="1"/>
</dbReference>
<reference evidence="17" key="1">
    <citation type="journal article" date="2020" name="Nature">
        <title>Giant virus diversity and host interactions through global metagenomics.</title>
        <authorList>
            <person name="Schulz F."/>
            <person name="Roux S."/>
            <person name="Paez-Espino D."/>
            <person name="Jungbluth S."/>
            <person name="Walsh D.A."/>
            <person name="Denef V.J."/>
            <person name="McMahon K.D."/>
            <person name="Konstantinidis K.T."/>
            <person name="Eloe-Fadrosh E.A."/>
            <person name="Kyrpides N.C."/>
            <person name="Woyke T."/>
        </authorList>
    </citation>
    <scope>NUCLEOTIDE SEQUENCE</scope>
    <source>
        <strain evidence="17">GVMAG-M-3300023174-132</strain>
    </source>
</reference>
<feature type="region of interest" description="Disordered" evidence="9">
    <location>
        <begin position="1614"/>
        <end position="1659"/>
    </location>
</feature>
<dbReference type="SUPFAM" id="SSF64484">
    <property type="entry name" value="beta and beta-prime subunits of DNA dependent RNA-polymerase"/>
    <property type="match status" value="1"/>
</dbReference>
<dbReference type="Gene3D" id="3.90.1800.10">
    <property type="entry name" value="RNA polymerase alpha subunit dimerisation domain"/>
    <property type="match status" value="1"/>
</dbReference>
<evidence type="ECO:0000256" key="4">
    <source>
        <dbReference type="ARBA" id="ARBA00022679"/>
    </source>
</evidence>
<dbReference type="InterPro" id="IPR007641">
    <property type="entry name" value="RNA_pol_Rpb2_7"/>
</dbReference>
<dbReference type="InterPro" id="IPR037238">
    <property type="entry name" value="YbiA-like_sf"/>
</dbReference>
<feature type="region of interest" description="Disordered" evidence="9">
    <location>
        <begin position="1104"/>
        <end position="1124"/>
    </location>
</feature>
<dbReference type="Pfam" id="PF04565">
    <property type="entry name" value="RNA_pol_Rpb2_3"/>
    <property type="match status" value="1"/>
</dbReference>
<dbReference type="GO" id="GO:0003899">
    <property type="term" value="F:DNA-directed RNA polymerase activity"/>
    <property type="evidence" value="ECO:0007669"/>
    <property type="project" value="UniProtKB-EC"/>
</dbReference>
<protein>
    <recommendedName>
        <fullName evidence="2">DNA-directed RNA polymerase</fullName>
        <ecNumber evidence="2">2.7.7.6</ecNumber>
    </recommendedName>
</protein>
<dbReference type="InterPro" id="IPR037033">
    <property type="entry name" value="DNA-dir_RNAP_su2_hyb_sf"/>
</dbReference>
<keyword evidence="7" id="KW-0862">Zinc</keyword>
<dbReference type="Pfam" id="PF00562">
    <property type="entry name" value="RNA_pol_Rpb2_6"/>
    <property type="match status" value="1"/>
</dbReference>
<dbReference type="GO" id="GO:0003677">
    <property type="term" value="F:DNA binding"/>
    <property type="evidence" value="ECO:0007669"/>
    <property type="project" value="InterPro"/>
</dbReference>
<evidence type="ECO:0000256" key="1">
    <source>
        <dbReference type="ARBA" id="ARBA00006835"/>
    </source>
</evidence>
<dbReference type="InterPro" id="IPR007646">
    <property type="entry name" value="RNA_pol_Rpb2_4"/>
</dbReference>
<dbReference type="InterPro" id="IPR015712">
    <property type="entry name" value="DNA-dir_RNA_pol_su2"/>
</dbReference>
<dbReference type="Gene3D" id="3.90.1100.10">
    <property type="match status" value="1"/>
</dbReference>
<dbReference type="GO" id="GO:0032549">
    <property type="term" value="F:ribonucleoside binding"/>
    <property type="evidence" value="ECO:0007669"/>
    <property type="project" value="InterPro"/>
</dbReference>
<name>A0A6C0DBE5_9ZZZZ</name>
<dbReference type="EMBL" id="MN739576">
    <property type="protein sequence ID" value="QHT13741.1"/>
    <property type="molecule type" value="Genomic_DNA"/>
</dbReference>
<accession>A0A6C0DBE5</accession>
<dbReference type="Pfam" id="PF04566">
    <property type="entry name" value="RNA_pol_Rpb2_4"/>
    <property type="match status" value="1"/>
</dbReference>
<feature type="domain" description="RNA polymerase Rpb2" evidence="11">
    <location>
        <begin position="1122"/>
        <end position="1225"/>
    </location>
</feature>